<reference evidence="3 4" key="1">
    <citation type="submission" date="2018-06" db="EMBL/GenBank/DDBJ databases">
        <authorList>
            <person name="Strepis N."/>
        </authorList>
    </citation>
    <scope>NUCLEOTIDE SEQUENCE [LARGE SCALE GENOMIC DNA]</scope>
    <source>
        <strain evidence="3">LUCI</strain>
    </source>
</reference>
<feature type="transmembrane region" description="Helical" evidence="1">
    <location>
        <begin position="7"/>
        <end position="30"/>
    </location>
</feature>
<feature type="transmembrane region" description="Helical" evidence="1">
    <location>
        <begin position="196"/>
        <end position="216"/>
    </location>
</feature>
<sequence length="291" mass="32924">MGFLVIGIVIFSLFFTAWIFPWVQTVLLYVIPSVVEKDPGGVLARLSMLVILLLILKIYPRLKLPGMKFGKPSKKRLYVFLYGMGIGSVTVVSYYIIRILLGQGTMEWQWLFGGNFLRTLVWYLLGAVAIGLLEESFFRGVVYNAFRYDRRTKQFAAVLASAFFGSMHWVDFDWLLRWGEGRESLFLTLARMQYLNAYHLGLFALISALGLLLIYIYNQADSLYASVGFHAGLVFVSRICHKIAVAAPGHSMKILAVSPENAPYLLLAMAIAAILIHRYKLTFAGRISHKF</sequence>
<dbReference type="Pfam" id="PF02517">
    <property type="entry name" value="Rce1-like"/>
    <property type="match status" value="1"/>
</dbReference>
<dbReference type="Proteomes" id="UP000277811">
    <property type="component" value="Unassembled WGS sequence"/>
</dbReference>
<keyword evidence="3" id="KW-0378">Hydrolase</keyword>
<keyword evidence="4" id="KW-1185">Reference proteome</keyword>
<keyword evidence="1" id="KW-0812">Transmembrane</keyword>
<gene>
    <name evidence="3" type="ORF">LUCI_4585</name>
</gene>
<feature type="transmembrane region" description="Helical" evidence="1">
    <location>
        <begin position="155"/>
        <end position="176"/>
    </location>
</feature>
<evidence type="ECO:0000256" key="1">
    <source>
        <dbReference type="SAM" id="Phobius"/>
    </source>
</evidence>
<accession>A0A498RE71</accession>
<dbReference type="GO" id="GO:0006508">
    <property type="term" value="P:proteolysis"/>
    <property type="evidence" value="ECO:0007669"/>
    <property type="project" value="UniProtKB-KW"/>
</dbReference>
<dbReference type="InterPro" id="IPR003675">
    <property type="entry name" value="Rce1/LyrA-like_dom"/>
</dbReference>
<feature type="transmembrane region" description="Helical" evidence="1">
    <location>
        <begin position="42"/>
        <end position="59"/>
    </location>
</feature>
<proteinExistence type="predicted"/>
<dbReference type="EMBL" id="UPPP01000116">
    <property type="protein sequence ID" value="VBB09295.1"/>
    <property type="molecule type" value="Genomic_DNA"/>
</dbReference>
<keyword evidence="1" id="KW-0472">Membrane</keyword>
<protein>
    <submittedName>
        <fullName evidence="3">Caax protease self-immunity</fullName>
    </submittedName>
</protein>
<feature type="transmembrane region" description="Helical" evidence="1">
    <location>
        <begin position="79"/>
        <end position="101"/>
    </location>
</feature>
<keyword evidence="3" id="KW-0645">Protease</keyword>
<evidence type="ECO:0000313" key="3">
    <source>
        <dbReference type="EMBL" id="VBB09295.1"/>
    </source>
</evidence>
<name>A0A498RE71_9FIRM</name>
<evidence type="ECO:0000259" key="2">
    <source>
        <dbReference type="Pfam" id="PF02517"/>
    </source>
</evidence>
<dbReference type="GO" id="GO:0080120">
    <property type="term" value="P:CAAX-box protein maturation"/>
    <property type="evidence" value="ECO:0007669"/>
    <property type="project" value="UniProtKB-ARBA"/>
</dbReference>
<feature type="transmembrane region" description="Helical" evidence="1">
    <location>
        <begin position="223"/>
        <end position="244"/>
    </location>
</feature>
<feature type="domain" description="CAAX prenyl protease 2/Lysostaphin resistance protein A-like" evidence="2">
    <location>
        <begin position="119"/>
        <end position="233"/>
    </location>
</feature>
<organism evidence="3 4">
    <name type="scientific">Lucifera butyrica</name>
    <dbReference type="NCBI Taxonomy" id="1351585"/>
    <lineage>
        <taxon>Bacteria</taxon>
        <taxon>Bacillati</taxon>
        <taxon>Bacillota</taxon>
        <taxon>Negativicutes</taxon>
        <taxon>Veillonellales</taxon>
        <taxon>Veillonellaceae</taxon>
        <taxon>Lucifera</taxon>
    </lineage>
</organism>
<evidence type="ECO:0000313" key="4">
    <source>
        <dbReference type="Proteomes" id="UP000277811"/>
    </source>
</evidence>
<dbReference type="RefSeq" id="WP_122630095.1">
    <property type="nucleotide sequence ID" value="NZ_UPPP01000116.1"/>
</dbReference>
<feature type="transmembrane region" description="Helical" evidence="1">
    <location>
        <begin position="121"/>
        <end position="143"/>
    </location>
</feature>
<feature type="transmembrane region" description="Helical" evidence="1">
    <location>
        <begin position="264"/>
        <end position="281"/>
    </location>
</feature>
<dbReference type="GO" id="GO:0004175">
    <property type="term" value="F:endopeptidase activity"/>
    <property type="evidence" value="ECO:0007669"/>
    <property type="project" value="UniProtKB-ARBA"/>
</dbReference>
<keyword evidence="1" id="KW-1133">Transmembrane helix</keyword>
<dbReference type="OrthoDB" id="3034706at2"/>
<dbReference type="AlphaFoldDB" id="A0A498RE71"/>